<evidence type="ECO:0000256" key="2">
    <source>
        <dbReference type="ARBA" id="ARBA00022723"/>
    </source>
</evidence>
<keyword evidence="6" id="KW-0804">Transcription</keyword>
<evidence type="ECO:0000256" key="6">
    <source>
        <dbReference type="ARBA" id="ARBA00023163"/>
    </source>
</evidence>
<keyword evidence="3" id="KW-0862">Zinc</keyword>
<dbReference type="SUPFAM" id="SSF57701">
    <property type="entry name" value="Zn2/Cys6 DNA-binding domain"/>
    <property type="match status" value="1"/>
</dbReference>
<keyword evidence="4" id="KW-0805">Transcription regulation</keyword>
<evidence type="ECO:0000256" key="4">
    <source>
        <dbReference type="ARBA" id="ARBA00023015"/>
    </source>
</evidence>
<dbReference type="Proteomes" id="UP000240883">
    <property type="component" value="Unassembled WGS sequence"/>
</dbReference>
<dbReference type="OrthoDB" id="25921at2759"/>
<keyword evidence="2" id="KW-0479">Metal-binding</keyword>
<evidence type="ECO:0000256" key="3">
    <source>
        <dbReference type="ARBA" id="ARBA00022833"/>
    </source>
</evidence>
<keyword evidence="7" id="KW-0539">Nucleus</keyword>
<gene>
    <name evidence="9" type="ORF">BS50DRAFT_19803</name>
</gene>
<dbReference type="GO" id="GO:0000981">
    <property type="term" value="F:DNA-binding transcription factor activity, RNA polymerase II-specific"/>
    <property type="evidence" value="ECO:0007669"/>
    <property type="project" value="InterPro"/>
</dbReference>
<dbReference type="GO" id="GO:0006351">
    <property type="term" value="P:DNA-templated transcription"/>
    <property type="evidence" value="ECO:0007669"/>
    <property type="project" value="InterPro"/>
</dbReference>
<dbReference type="GO" id="GO:0008270">
    <property type="term" value="F:zinc ion binding"/>
    <property type="evidence" value="ECO:0007669"/>
    <property type="project" value="InterPro"/>
</dbReference>
<dbReference type="CDD" id="cd12148">
    <property type="entry name" value="fungal_TF_MHR"/>
    <property type="match status" value="1"/>
</dbReference>
<evidence type="ECO:0000313" key="9">
    <source>
        <dbReference type="EMBL" id="PSN74611.1"/>
    </source>
</evidence>
<evidence type="ECO:0000256" key="1">
    <source>
        <dbReference type="ARBA" id="ARBA00004123"/>
    </source>
</evidence>
<accession>A0A2T2PAD2</accession>
<dbReference type="PANTHER" id="PTHR47782">
    <property type="entry name" value="ZN(II)2CYS6 TRANSCRIPTION FACTOR (EUROFUNG)-RELATED"/>
    <property type="match status" value="1"/>
</dbReference>
<evidence type="ECO:0000256" key="7">
    <source>
        <dbReference type="ARBA" id="ARBA00023242"/>
    </source>
</evidence>
<dbReference type="PROSITE" id="PS50048">
    <property type="entry name" value="ZN2_CY6_FUNGAL_2"/>
    <property type="match status" value="1"/>
</dbReference>
<dbReference type="InterPro" id="IPR052202">
    <property type="entry name" value="Yeast_MetPath_Reg"/>
</dbReference>
<organism evidence="9 10">
    <name type="scientific">Corynespora cassiicola Philippines</name>
    <dbReference type="NCBI Taxonomy" id="1448308"/>
    <lineage>
        <taxon>Eukaryota</taxon>
        <taxon>Fungi</taxon>
        <taxon>Dikarya</taxon>
        <taxon>Ascomycota</taxon>
        <taxon>Pezizomycotina</taxon>
        <taxon>Dothideomycetes</taxon>
        <taxon>Pleosporomycetidae</taxon>
        <taxon>Pleosporales</taxon>
        <taxon>Corynesporascaceae</taxon>
        <taxon>Corynespora</taxon>
    </lineage>
</organism>
<dbReference type="Pfam" id="PF04082">
    <property type="entry name" value="Fungal_trans"/>
    <property type="match status" value="1"/>
</dbReference>
<evidence type="ECO:0000259" key="8">
    <source>
        <dbReference type="PROSITE" id="PS50048"/>
    </source>
</evidence>
<dbReference type="PROSITE" id="PS00463">
    <property type="entry name" value="ZN2_CY6_FUNGAL_1"/>
    <property type="match status" value="1"/>
</dbReference>
<dbReference type="Gene3D" id="4.10.240.10">
    <property type="entry name" value="Zn(2)-C6 fungal-type DNA-binding domain"/>
    <property type="match status" value="1"/>
</dbReference>
<evidence type="ECO:0000256" key="5">
    <source>
        <dbReference type="ARBA" id="ARBA00023125"/>
    </source>
</evidence>
<dbReference type="GO" id="GO:0005634">
    <property type="term" value="C:nucleus"/>
    <property type="evidence" value="ECO:0007669"/>
    <property type="project" value="UniProtKB-SubCell"/>
</dbReference>
<protein>
    <recommendedName>
        <fullName evidence="8">Zn(2)-C6 fungal-type domain-containing protein</fullName>
    </recommendedName>
</protein>
<keyword evidence="5" id="KW-0238">DNA-binding</keyword>
<evidence type="ECO:0000313" key="10">
    <source>
        <dbReference type="Proteomes" id="UP000240883"/>
    </source>
</evidence>
<dbReference type="CDD" id="cd00067">
    <property type="entry name" value="GAL4"/>
    <property type="match status" value="1"/>
</dbReference>
<feature type="domain" description="Zn(2)-C6 fungal-type" evidence="8">
    <location>
        <begin position="25"/>
        <end position="55"/>
    </location>
</feature>
<dbReference type="GO" id="GO:0043565">
    <property type="term" value="F:sequence-specific DNA binding"/>
    <property type="evidence" value="ECO:0007669"/>
    <property type="project" value="TreeGrafter"/>
</dbReference>
<dbReference type="Pfam" id="PF00172">
    <property type="entry name" value="Zn_clus"/>
    <property type="match status" value="1"/>
</dbReference>
<reference evidence="9 10" key="1">
    <citation type="journal article" date="2018" name="Front. Microbiol.">
        <title>Genome-Wide Analysis of Corynespora cassiicola Leaf Fall Disease Putative Effectors.</title>
        <authorList>
            <person name="Lopez D."/>
            <person name="Ribeiro S."/>
            <person name="Label P."/>
            <person name="Fumanal B."/>
            <person name="Venisse J.S."/>
            <person name="Kohler A."/>
            <person name="de Oliveira R.R."/>
            <person name="Labutti K."/>
            <person name="Lipzen A."/>
            <person name="Lail K."/>
            <person name="Bauer D."/>
            <person name="Ohm R.A."/>
            <person name="Barry K.W."/>
            <person name="Spatafora J."/>
            <person name="Grigoriev I.V."/>
            <person name="Martin F.M."/>
            <person name="Pujade-Renaud V."/>
        </authorList>
    </citation>
    <scope>NUCLEOTIDE SEQUENCE [LARGE SCALE GENOMIC DNA]</scope>
    <source>
        <strain evidence="9 10">Philippines</strain>
    </source>
</reference>
<dbReference type="EMBL" id="KZ678128">
    <property type="protein sequence ID" value="PSN74611.1"/>
    <property type="molecule type" value="Genomic_DNA"/>
</dbReference>
<comment type="subcellular location">
    <subcellularLocation>
        <location evidence="1">Nucleus</location>
    </subcellularLocation>
</comment>
<dbReference type="PANTHER" id="PTHR47782:SF12">
    <property type="entry name" value="ZN(II)2CYS6 TRANSCRIPTION FACTOR (EUROFUNG)"/>
    <property type="match status" value="1"/>
</dbReference>
<dbReference type="InterPro" id="IPR036864">
    <property type="entry name" value="Zn2-C6_fun-type_DNA-bd_sf"/>
</dbReference>
<dbReference type="AlphaFoldDB" id="A0A2T2PAD2"/>
<sequence>MATTTTNTTPARDIDLDGLIQSLPACKRCRDCRRGCDTLLPKCRQCTKANVECMFYDHGRNEFLPRSYIAELVDHVRRLSTRTQPSPAASGGTPQETVAPAPIKAESIVSEAPHQFEHHFAYAGESYRYLGAESCLLKSPRLQATSIQSPFEDDDDWQLVWSQTPAKNHELVEAYMQAVQPLYPILDSSLRFLSPELPSDLSDTELFSLNMMYSIACHVVPSTPRARNPRHLWNPSGRLSYHQGNALKYRSFAGTFYSRAMEYLEASTVDPTIETLRAVLLLAINSLFDPKSGNIGQQVALATRLALDLEAKLDLEPQEMEPNDAKVLRNMHSTIFSLENEIASTLDRPATFPEPTWELSFDKDHPADYLCSLYRLQHCFRKGDQPTKQCIKKRLPLLDEKAELLPTLRMALHQTHLLINPCWGSAWYVLEAVVSNGSIHTFLTPHWVYRAGTVLIQNMPSILGGNLIQLYSNALVVLELSSSKWPSSAALSASLADLMQHMKTKYRPEWENTLTNADVRI</sequence>
<proteinExistence type="predicted"/>
<dbReference type="GO" id="GO:0045944">
    <property type="term" value="P:positive regulation of transcription by RNA polymerase II"/>
    <property type="evidence" value="ECO:0007669"/>
    <property type="project" value="TreeGrafter"/>
</dbReference>
<dbReference type="InterPro" id="IPR007219">
    <property type="entry name" value="XnlR_reg_dom"/>
</dbReference>
<name>A0A2T2PAD2_CORCC</name>
<dbReference type="InterPro" id="IPR001138">
    <property type="entry name" value="Zn2Cys6_DnaBD"/>
</dbReference>
<keyword evidence="10" id="KW-1185">Reference proteome</keyword>